<accession>A0ABY6W3M3</accession>
<comment type="caution">
    <text evidence="6">The sequence shown here is derived from an EMBL/GenBank/DDBJ whole genome shotgun (WGS) entry which is preliminary data.</text>
</comment>
<keyword evidence="3" id="KW-0949">S-adenosyl-L-methionine</keyword>
<organism evidence="6 7">
    <name type="scientific">Pandoraea capi</name>
    <dbReference type="NCBI Taxonomy" id="2508286"/>
    <lineage>
        <taxon>Bacteria</taxon>
        <taxon>Pseudomonadati</taxon>
        <taxon>Pseudomonadota</taxon>
        <taxon>Betaproteobacteria</taxon>
        <taxon>Burkholderiales</taxon>
        <taxon>Burkholderiaceae</taxon>
        <taxon>Pandoraea</taxon>
    </lineage>
</organism>
<dbReference type="Proteomes" id="UP000366065">
    <property type="component" value="Unassembled WGS sequence"/>
</dbReference>
<dbReference type="PANTHER" id="PTHR43464">
    <property type="entry name" value="METHYLTRANSFERASE"/>
    <property type="match status" value="1"/>
</dbReference>
<gene>
    <name evidence="6" type="ORF">PCA20602_03033</name>
</gene>
<evidence type="ECO:0000313" key="6">
    <source>
        <dbReference type="EMBL" id="VVE18876.1"/>
    </source>
</evidence>
<dbReference type="Pfam" id="PF13649">
    <property type="entry name" value="Methyltransf_25"/>
    <property type="match status" value="1"/>
</dbReference>
<evidence type="ECO:0000256" key="1">
    <source>
        <dbReference type="ARBA" id="ARBA00022603"/>
    </source>
</evidence>
<dbReference type="PANTHER" id="PTHR43464:SF19">
    <property type="entry name" value="UBIQUINONE BIOSYNTHESIS O-METHYLTRANSFERASE, MITOCHONDRIAL"/>
    <property type="match status" value="1"/>
</dbReference>
<protein>
    <submittedName>
        <fullName evidence="6">SAM-dependent methyltransferase</fullName>
    </submittedName>
</protein>
<dbReference type="EMBL" id="CABPRV010000007">
    <property type="protein sequence ID" value="VVE18876.1"/>
    <property type="molecule type" value="Genomic_DNA"/>
</dbReference>
<evidence type="ECO:0000256" key="2">
    <source>
        <dbReference type="ARBA" id="ARBA00022679"/>
    </source>
</evidence>
<dbReference type="GO" id="GO:0008168">
    <property type="term" value="F:methyltransferase activity"/>
    <property type="evidence" value="ECO:0007669"/>
    <property type="project" value="UniProtKB-KW"/>
</dbReference>
<dbReference type="GO" id="GO:0032259">
    <property type="term" value="P:methylation"/>
    <property type="evidence" value="ECO:0007669"/>
    <property type="project" value="UniProtKB-KW"/>
</dbReference>
<feature type="domain" description="Methyltransferase" evidence="5">
    <location>
        <begin position="71"/>
        <end position="164"/>
    </location>
</feature>
<sequence>MTDPRNESIAAANTAPITSSNRDQSELWNGRSGNAWVNNRAVLDQMFVPLARFLIDRARDVAQHTPSGRMLDVGCGTGGTTLALANALGHPWQLTGADISAPMIAEARTRAAHARSPVTFVCADAQTHAFPPAHFDVIVSRLGVMFFDDPVAAFSNLRACARPGASLHALAWRGADDNAFMTVSDRAARPLLSDLPTRRAGAPGQFGFADRERVSGILTSAGWADVTLSPVDFECSFAQADLRDYASQVGPVGLALTRLAPLDRERVVDTIVEAFAPFVRDGVVRFTSACWHLSAFAND</sequence>
<keyword evidence="7" id="KW-1185">Reference proteome</keyword>
<reference evidence="6 7" key="1">
    <citation type="submission" date="2019-08" db="EMBL/GenBank/DDBJ databases">
        <authorList>
            <person name="Peeters C."/>
        </authorList>
    </citation>
    <scope>NUCLEOTIDE SEQUENCE [LARGE SCALE GENOMIC DNA]</scope>
    <source>
        <strain evidence="6 7">LMG 20602</strain>
    </source>
</reference>
<dbReference type="Gene3D" id="3.40.50.150">
    <property type="entry name" value="Vaccinia Virus protein VP39"/>
    <property type="match status" value="1"/>
</dbReference>
<keyword evidence="1 6" id="KW-0489">Methyltransferase</keyword>
<evidence type="ECO:0000313" key="7">
    <source>
        <dbReference type="Proteomes" id="UP000366065"/>
    </source>
</evidence>
<keyword evidence="2" id="KW-0808">Transferase</keyword>
<dbReference type="SUPFAM" id="SSF53335">
    <property type="entry name" value="S-adenosyl-L-methionine-dependent methyltransferases"/>
    <property type="match status" value="1"/>
</dbReference>
<feature type="region of interest" description="Disordered" evidence="4">
    <location>
        <begin position="1"/>
        <end position="25"/>
    </location>
</feature>
<dbReference type="RefSeq" id="WP_150721932.1">
    <property type="nucleotide sequence ID" value="NZ_CABPRV010000007.1"/>
</dbReference>
<evidence type="ECO:0000256" key="3">
    <source>
        <dbReference type="ARBA" id="ARBA00022691"/>
    </source>
</evidence>
<evidence type="ECO:0000256" key="4">
    <source>
        <dbReference type="SAM" id="MobiDB-lite"/>
    </source>
</evidence>
<name>A0ABY6W3M3_9BURK</name>
<evidence type="ECO:0000259" key="5">
    <source>
        <dbReference type="Pfam" id="PF13649"/>
    </source>
</evidence>
<dbReference type="CDD" id="cd02440">
    <property type="entry name" value="AdoMet_MTases"/>
    <property type="match status" value="1"/>
</dbReference>
<dbReference type="InterPro" id="IPR041698">
    <property type="entry name" value="Methyltransf_25"/>
</dbReference>
<dbReference type="InterPro" id="IPR029063">
    <property type="entry name" value="SAM-dependent_MTases_sf"/>
</dbReference>
<proteinExistence type="predicted"/>